<dbReference type="InterPro" id="IPR046541">
    <property type="entry name" value="DUF6606"/>
</dbReference>
<dbReference type="AlphaFoldDB" id="A0AA88KS77"/>
<dbReference type="Pfam" id="PF20255">
    <property type="entry name" value="DUF6606"/>
    <property type="match status" value="1"/>
</dbReference>
<comment type="caution">
    <text evidence="3">The sequence shown here is derived from an EMBL/GenBank/DDBJ whole genome shotgun (WGS) entry which is preliminary data.</text>
</comment>
<dbReference type="GeneID" id="68093872"/>
<feature type="coiled-coil region" evidence="1">
    <location>
        <begin position="546"/>
        <end position="594"/>
    </location>
</feature>
<evidence type="ECO:0000256" key="1">
    <source>
        <dbReference type="SAM" id="Coils"/>
    </source>
</evidence>
<dbReference type="RefSeq" id="XP_044551814.1">
    <property type="nucleotide sequence ID" value="XM_044690114.1"/>
</dbReference>
<proteinExistence type="predicted"/>
<gene>
    <name evidence="3" type="ORF">C9374_001416</name>
</gene>
<sequence length="666" mass="77533">MLPQHAMNPSEEGSYMTKEKFNSLLLEVFFFKKLPCEEVEENCDCCVCIESWRQTQTSPNTISIPHGKSLSSMLDEQDIMPFYLKGNNACLVVRKASSDITDYKFIATAFQIHPTNQELMSNQGYPIITAPEMSVGVYDDCLLKSEDFIDQLQTLCMHLEESIPTSSKHHRKQAEVRDVASPKLVFEWLLPTLSDNVGHVPLTTIQKKVRNSVQWKDCLKPYRRSGLWMCIKTCLHLNLVWLFGIEKGTLLYKIFMLQLMSYLCLKSKGKLSHDLVMQMLSKMSVRMAKLETMIENYSTRTADKDMIVDIQACESLTNLVLQKSLEVVEKLRLGVDHWWSKTMETFSKENSFAMNFDRVDVKKDIRLSLPKSSEHLNGFKQLQHNTIGKLYEHKPPKDTGSSERDDFEYLCAIEDFIRKDMVNTIVQQDYSIHYSSELFDKLKQYHPKAMKFYKNDPVGKSRLFLAVFNIVRGLHMIAVKNMPLLAKYKSGVDVSTIQSLLLCSQADLQYAYELEHYFNEHDQSASNNSDFLYDTFSPQSFCVRYAEGNESMKKTLQQILDRMEQKKEQKLREVREMKEKYENLQREIRNSKCEYNVDKFGYSRHSRWCHKCNLVNECSNMNIFIYEKDLPEEPYLRNAIVFELNLPHSMVTKGCISHFMLNAKTS</sequence>
<keyword evidence="4" id="KW-1185">Reference proteome</keyword>
<evidence type="ECO:0000313" key="4">
    <source>
        <dbReference type="Proteomes" id="UP000816034"/>
    </source>
</evidence>
<dbReference type="Proteomes" id="UP000816034">
    <property type="component" value="Unassembled WGS sequence"/>
</dbReference>
<feature type="domain" description="DUF6606" evidence="2">
    <location>
        <begin position="31"/>
        <end position="264"/>
    </location>
</feature>
<evidence type="ECO:0000313" key="3">
    <source>
        <dbReference type="EMBL" id="KAG2387822.1"/>
    </source>
</evidence>
<reference evidence="3 4" key="1">
    <citation type="journal article" date="2018" name="BMC Genomics">
        <title>The genome of Naegleria lovaniensis, the basis for a comparative approach to unravel pathogenicity factors of the human pathogenic amoeba N. fowleri.</title>
        <authorList>
            <person name="Liechti N."/>
            <person name="Schurch N."/>
            <person name="Bruggmann R."/>
            <person name="Wittwer M."/>
        </authorList>
    </citation>
    <scope>NUCLEOTIDE SEQUENCE [LARGE SCALE GENOMIC DNA]</scope>
    <source>
        <strain evidence="3 4">ATCC 30569</strain>
    </source>
</reference>
<keyword evidence="1" id="KW-0175">Coiled coil</keyword>
<organism evidence="3 4">
    <name type="scientific">Naegleria lovaniensis</name>
    <name type="common">Amoeba</name>
    <dbReference type="NCBI Taxonomy" id="51637"/>
    <lineage>
        <taxon>Eukaryota</taxon>
        <taxon>Discoba</taxon>
        <taxon>Heterolobosea</taxon>
        <taxon>Tetramitia</taxon>
        <taxon>Eutetramitia</taxon>
        <taxon>Vahlkampfiidae</taxon>
        <taxon>Naegleria</taxon>
    </lineage>
</organism>
<accession>A0AA88KS77</accession>
<dbReference type="EMBL" id="PYSW02000012">
    <property type="protein sequence ID" value="KAG2387822.1"/>
    <property type="molecule type" value="Genomic_DNA"/>
</dbReference>
<evidence type="ECO:0000259" key="2">
    <source>
        <dbReference type="Pfam" id="PF20255"/>
    </source>
</evidence>
<name>A0AA88KS77_NAELO</name>
<protein>
    <recommendedName>
        <fullName evidence="2">DUF6606 domain-containing protein</fullName>
    </recommendedName>
</protein>